<evidence type="ECO:0000313" key="2">
    <source>
        <dbReference type="Proteomes" id="UP000241587"/>
    </source>
</evidence>
<comment type="caution">
    <text evidence="1">The sequence shown here is derived from an EMBL/GenBank/DDBJ whole genome shotgun (WGS) entry which is preliminary data.</text>
</comment>
<sequence length="97" mass="11446">PTLEEELNLPIEIGNKDEEEIMLTYPDFYKDKVTKLKYKLQELGKRYNNLLNIAKFNSKVAKNKIKELKGKLYKEHIKYTVALIATRKDLGEILKLY</sequence>
<evidence type="ECO:0000313" key="1">
    <source>
        <dbReference type="EMBL" id="PTD09828.1"/>
    </source>
</evidence>
<dbReference type="AlphaFoldDB" id="A0A2T4H205"/>
<keyword evidence="2" id="KW-1185">Reference proteome</keyword>
<organism evidence="1 2">
    <name type="scientific">Fusarium culmorum</name>
    <dbReference type="NCBI Taxonomy" id="5516"/>
    <lineage>
        <taxon>Eukaryota</taxon>
        <taxon>Fungi</taxon>
        <taxon>Dikarya</taxon>
        <taxon>Ascomycota</taxon>
        <taxon>Pezizomycotina</taxon>
        <taxon>Sordariomycetes</taxon>
        <taxon>Hypocreomycetidae</taxon>
        <taxon>Hypocreales</taxon>
        <taxon>Nectriaceae</taxon>
        <taxon>Fusarium</taxon>
    </lineage>
</organism>
<dbReference type="Proteomes" id="UP000241587">
    <property type="component" value="Unassembled WGS sequence"/>
</dbReference>
<gene>
    <name evidence="1" type="ORF">FCULG_00008973</name>
</gene>
<feature type="non-terminal residue" evidence="1">
    <location>
        <position position="1"/>
    </location>
</feature>
<proteinExistence type="predicted"/>
<dbReference type="EMBL" id="PVEM01000003">
    <property type="protein sequence ID" value="PTD09828.1"/>
    <property type="molecule type" value="Genomic_DNA"/>
</dbReference>
<reference evidence="1 2" key="1">
    <citation type="submission" date="2018-02" db="EMBL/GenBank/DDBJ databases">
        <title>Fusarium culmorum secondary metabolites in fungal-bacterial-plant interactions.</title>
        <authorList>
            <person name="Schmidt R."/>
        </authorList>
    </citation>
    <scope>NUCLEOTIDE SEQUENCE [LARGE SCALE GENOMIC DNA]</scope>
    <source>
        <strain evidence="1 2">PV</strain>
    </source>
</reference>
<protein>
    <submittedName>
        <fullName evidence="1">Uncharacterized protein</fullName>
    </submittedName>
</protein>
<dbReference type="OrthoDB" id="5084952at2759"/>
<name>A0A2T4H205_FUSCU</name>
<accession>A0A2T4H205</accession>